<reference evidence="3" key="1">
    <citation type="submission" date="2021-11" db="EMBL/GenBank/DDBJ databases">
        <title>BS-T2-15 a new species belonging to the Comamonadaceae family isolated from the soil of a French oak forest.</title>
        <authorList>
            <person name="Mieszkin S."/>
            <person name="Alain K."/>
        </authorList>
    </citation>
    <scope>NUCLEOTIDE SEQUENCE</scope>
    <source>
        <strain evidence="3">BS-T2-15</strain>
    </source>
</reference>
<dbReference type="Proteomes" id="UP001139353">
    <property type="component" value="Unassembled WGS sequence"/>
</dbReference>
<dbReference type="AlphaFoldDB" id="A0A9X1YJF9"/>
<proteinExistence type="predicted"/>
<comment type="caution">
    <text evidence="3">The sequence shown here is derived from an EMBL/GenBank/DDBJ whole genome shotgun (WGS) entry which is preliminary data.</text>
</comment>
<feature type="region of interest" description="Disordered" evidence="1">
    <location>
        <begin position="1"/>
        <end position="52"/>
    </location>
</feature>
<organism evidence="3 4">
    <name type="scientific">Scleromatobacter humisilvae</name>
    <dbReference type="NCBI Taxonomy" id="2897159"/>
    <lineage>
        <taxon>Bacteria</taxon>
        <taxon>Pseudomonadati</taxon>
        <taxon>Pseudomonadota</taxon>
        <taxon>Betaproteobacteria</taxon>
        <taxon>Burkholderiales</taxon>
        <taxon>Sphaerotilaceae</taxon>
        <taxon>Scleromatobacter</taxon>
    </lineage>
</organism>
<feature type="region of interest" description="Disordered" evidence="1">
    <location>
        <begin position="319"/>
        <end position="338"/>
    </location>
</feature>
<keyword evidence="2" id="KW-0812">Transmembrane</keyword>
<feature type="compositionally biased region" description="Basic and acidic residues" evidence="1">
    <location>
        <begin position="42"/>
        <end position="52"/>
    </location>
</feature>
<sequence>MSHSKAPRPSPGDAAASEFPSVPPADELASDFGRPAPPTLDSRIEREIERSERASAALMATRAMARAAFTDSQLAAEDAEARAEHADDDVDTSGWTRTEYVAFDPTPQDDAPRNLVGGSFNPGIASQHGRQYPSASIANSPIKTRSGAQARFAQESRQAPRSDRVASPTPKSEPVLSGAHYDKPAVIPMLAPSAAPAVAARPPARMRARSSEPAKFVLAAALGAAVVLAGGALAWKSGLLSGTSPSNAALVTPAVAAQAEAARVRSEAQDVPVAAPAGLPPQRSDAEVDAALAAAARAAAVPTASVRAASPARVAVPLPPGAAPAASTAQRSAPLSKESVADAIAKAQARADRFLSTGSKAGPAAASAPE</sequence>
<dbReference type="EMBL" id="JAJLJH010000002">
    <property type="protein sequence ID" value="MCK9685990.1"/>
    <property type="molecule type" value="Genomic_DNA"/>
</dbReference>
<accession>A0A9X1YJF9</accession>
<keyword evidence="2" id="KW-0472">Membrane</keyword>
<keyword evidence="4" id="KW-1185">Reference proteome</keyword>
<feature type="region of interest" description="Disordered" evidence="1">
    <location>
        <begin position="72"/>
        <end position="178"/>
    </location>
</feature>
<feature type="transmembrane region" description="Helical" evidence="2">
    <location>
        <begin position="216"/>
        <end position="235"/>
    </location>
</feature>
<evidence type="ECO:0000313" key="4">
    <source>
        <dbReference type="Proteomes" id="UP001139353"/>
    </source>
</evidence>
<name>A0A9X1YJF9_9BURK</name>
<protein>
    <submittedName>
        <fullName evidence="3">Uncharacterized protein</fullName>
    </submittedName>
</protein>
<evidence type="ECO:0000256" key="1">
    <source>
        <dbReference type="SAM" id="MobiDB-lite"/>
    </source>
</evidence>
<keyword evidence="2" id="KW-1133">Transmembrane helix</keyword>
<evidence type="ECO:0000313" key="3">
    <source>
        <dbReference type="EMBL" id="MCK9685990.1"/>
    </source>
</evidence>
<feature type="compositionally biased region" description="Low complexity" evidence="1">
    <location>
        <begin position="323"/>
        <end position="334"/>
    </location>
</feature>
<feature type="compositionally biased region" description="Polar residues" evidence="1">
    <location>
        <begin position="133"/>
        <end position="147"/>
    </location>
</feature>
<gene>
    <name evidence="3" type="ORF">LPC04_09745</name>
</gene>
<evidence type="ECO:0000256" key="2">
    <source>
        <dbReference type="SAM" id="Phobius"/>
    </source>
</evidence>
<dbReference type="RefSeq" id="WP_275682024.1">
    <property type="nucleotide sequence ID" value="NZ_JAJLJH010000002.1"/>
</dbReference>